<protein>
    <submittedName>
        <fullName evidence="4">Uncharacterized protein</fullName>
    </submittedName>
</protein>
<feature type="coiled-coil region" evidence="1">
    <location>
        <begin position="370"/>
        <end position="397"/>
    </location>
</feature>
<organism evidence="4 5">
    <name type="scientific">Arthrobacter terricola</name>
    <dbReference type="NCBI Taxonomy" id="2547396"/>
    <lineage>
        <taxon>Bacteria</taxon>
        <taxon>Bacillati</taxon>
        <taxon>Actinomycetota</taxon>
        <taxon>Actinomycetes</taxon>
        <taxon>Micrococcales</taxon>
        <taxon>Micrococcaceae</taxon>
        <taxon>Arthrobacter</taxon>
    </lineage>
</organism>
<dbReference type="OrthoDB" id="3413684at2"/>
<keyword evidence="1" id="KW-0175">Coiled coil</keyword>
<evidence type="ECO:0000256" key="3">
    <source>
        <dbReference type="SAM" id="Phobius"/>
    </source>
</evidence>
<name>A0A4R5K7Q1_9MICC</name>
<dbReference type="RefSeq" id="WP_133206414.1">
    <property type="nucleotide sequence ID" value="NZ_SMRU01000035.1"/>
</dbReference>
<evidence type="ECO:0000256" key="2">
    <source>
        <dbReference type="SAM" id="MobiDB-lite"/>
    </source>
</evidence>
<feature type="transmembrane region" description="Helical" evidence="3">
    <location>
        <begin position="635"/>
        <end position="659"/>
    </location>
</feature>
<evidence type="ECO:0000313" key="4">
    <source>
        <dbReference type="EMBL" id="TDF90561.1"/>
    </source>
</evidence>
<keyword evidence="3" id="KW-0472">Membrane</keyword>
<accession>A0A4R5K7Q1</accession>
<dbReference type="AlphaFoldDB" id="A0A4R5K7Q1"/>
<proteinExistence type="predicted"/>
<dbReference type="EMBL" id="SMRU01000035">
    <property type="protein sequence ID" value="TDF90561.1"/>
    <property type="molecule type" value="Genomic_DNA"/>
</dbReference>
<comment type="caution">
    <text evidence="4">The sequence shown here is derived from an EMBL/GenBank/DDBJ whole genome shotgun (WGS) entry which is preliminary data.</text>
</comment>
<feature type="coiled-coil region" evidence="1">
    <location>
        <begin position="601"/>
        <end position="628"/>
    </location>
</feature>
<dbReference type="Proteomes" id="UP000295511">
    <property type="component" value="Unassembled WGS sequence"/>
</dbReference>
<gene>
    <name evidence="4" type="ORF">E1809_22135</name>
</gene>
<feature type="compositionally biased region" description="Acidic residues" evidence="2">
    <location>
        <begin position="224"/>
        <end position="238"/>
    </location>
</feature>
<keyword evidence="3" id="KW-0812">Transmembrane</keyword>
<evidence type="ECO:0000256" key="1">
    <source>
        <dbReference type="SAM" id="Coils"/>
    </source>
</evidence>
<feature type="compositionally biased region" description="Acidic residues" evidence="2">
    <location>
        <begin position="195"/>
        <end position="216"/>
    </location>
</feature>
<keyword evidence="5" id="KW-1185">Reference proteome</keyword>
<feature type="region of interest" description="Disordered" evidence="2">
    <location>
        <begin position="188"/>
        <end position="238"/>
    </location>
</feature>
<keyword evidence="3" id="KW-1133">Transmembrane helix</keyword>
<evidence type="ECO:0000313" key="5">
    <source>
        <dbReference type="Proteomes" id="UP000295511"/>
    </source>
</evidence>
<reference evidence="4 5" key="1">
    <citation type="submission" date="2019-03" db="EMBL/GenBank/DDBJ databases">
        <title>Whole genome sequence of Arthrobacter sp JH1-1.</title>
        <authorList>
            <person name="Trinh H.N."/>
        </authorList>
    </citation>
    <scope>NUCLEOTIDE SEQUENCE [LARGE SCALE GENOMIC DNA]</scope>
    <source>
        <strain evidence="4 5">JH1-1</strain>
    </source>
</reference>
<sequence length="660" mass="72442">MSILAAPKRGERHKKPDELLSSVVRETAVPAAVELLRGNGRFVFPSGTAWVILVLAAERIGGLSRKNRRDEAKGSIIELIEDDSIQTLATAAMLGEEVFGIIPTPRTLERMDEFGLLTGAAYSWAVVYQNEQSLQVDLVAEATFGDAQAVSSGTMPLEDAVGDVAWARHSGVGTSSAEAGLDAAPSVDAAIDGTSGDDGDPLFDESPEAGSDEAEPDFPYAFFEGEDEDDSPAVDDDVESLDDCDGISAAVDDSEPVAGQAQVRGTLARRFLSEDLDLQVTLDEFLVTFNLDAPTVRIDVPEGTGVWLGEQVAQLTRQANAQLAKLHADGETELQAQFVNLMGLHAEQVIREVSIDRVDSTYRRLADGAKQAYREELEKREEKARQAQAGIAQAFEQTIAQIGQQAADQAQIQYRERNKSRIQREQVDAAAAIDAKIENDYSYTRQEILGLRRKDAERKMAVGKTRIFEVLVERQQENLAAERTLLLDLTSGIQRIIDENRKNDISRAEALATEQATVDRVGALEHEHASIVERLRAEHGVSLRRSEEEFERSRKAAIEQMQARDEEWQHSLNLEKARTASQTARVADLLAQMDHMGSAFKKQYDDRVNELQADRATYVNDLERANTMQARSNKVLTALVVALSLLMAAAGFIAGALLVR</sequence>